<evidence type="ECO:0000313" key="2">
    <source>
        <dbReference type="EMBL" id="KEQ16007.1"/>
    </source>
</evidence>
<dbReference type="Pfam" id="PF01936">
    <property type="entry name" value="NYN"/>
    <property type="match status" value="1"/>
</dbReference>
<proteinExistence type="predicted"/>
<dbReference type="Gene3D" id="3.40.50.1010">
    <property type="entry name" value="5'-nuclease"/>
    <property type="match status" value="1"/>
</dbReference>
<dbReference type="GO" id="GO:0004540">
    <property type="term" value="F:RNA nuclease activity"/>
    <property type="evidence" value="ECO:0007669"/>
    <property type="project" value="InterPro"/>
</dbReference>
<name>A0A081NC34_9GAMM</name>
<feature type="domain" description="NYN" evidence="1">
    <location>
        <begin position="15"/>
        <end position="147"/>
    </location>
</feature>
<dbReference type="InterPro" id="IPR021139">
    <property type="entry name" value="NYN"/>
</dbReference>
<dbReference type="eggNOG" id="COG1432">
    <property type="taxonomic scope" value="Bacteria"/>
</dbReference>
<organism evidence="2 3">
    <name type="scientific">Endozoicomonas montiporae</name>
    <dbReference type="NCBI Taxonomy" id="1027273"/>
    <lineage>
        <taxon>Bacteria</taxon>
        <taxon>Pseudomonadati</taxon>
        <taxon>Pseudomonadota</taxon>
        <taxon>Gammaproteobacteria</taxon>
        <taxon>Oceanospirillales</taxon>
        <taxon>Endozoicomonadaceae</taxon>
        <taxon>Endozoicomonas</taxon>
    </lineage>
</organism>
<dbReference type="AlphaFoldDB" id="A0A081NC34"/>
<dbReference type="RefSeq" id="WP_034873270.1">
    <property type="nucleotide sequence ID" value="NZ_JOKG01000001.1"/>
</dbReference>
<accession>A0A081NC34</accession>
<dbReference type="PANTHER" id="PTHR35811">
    <property type="entry name" value="SLR1870 PROTEIN"/>
    <property type="match status" value="1"/>
</dbReference>
<dbReference type="EMBL" id="JOKG01000001">
    <property type="protein sequence ID" value="KEQ16007.1"/>
    <property type="molecule type" value="Genomic_DNA"/>
</dbReference>
<keyword evidence="3" id="KW-1185">Reference proteome</keyword>
<evidence type="ECO:0000259" key="1">
    <source>
        <dbReference type="Pfam" id="PF01936"/>
    </source>
</evidence>
<evidence type="ECO:0000313" key="3">
    <source>
        <dbReference type="Proteomes" id="UP000028006"/>
    </source>
</evidence>
<reference evidence="2 3" key="1">
    <citation type="submission" date="2014-06" db="EMBL/GenBank/DDBJ databases">
        <title>Whole Genome Sequences of Three Symbiotic Endozoicomonas Bacteria.</title>
        <authorList>
            <person name="Neave M.J."/>
            <person name="Apprill A."/>
            <person name="Voolstra C.R."/>
        </authorList>
    </citation>
    <scope>NUCLEOTIDE SEQUENCE [LARGE SCALE GENOMIC DNA]</scope>
    <source>
        <strain evidence="2 3">LMG 24815</strain>
    </source>
</reference>
<dbReference type="PANTHER" id="PTHR35811:SF1">
    <property type="entry name" value="HTH OST-TYPE DOMAIN-CONTAINING PROTEIN"/>
    <property type="match status" value="1"/>
</dbReference>
<gene>
    <name evidence="2" type="ORF">GZ77_05905</name>
</gene>
<protein>
    <recommendedName>
        <fullName evidence="1">NYN domain-containing protein</fullName>
    </recommendedName>
</protein>
<comment type="caution">
    <text evidence="2">The sequence shown here is derived from an EMBL/GenBank/DDBJ whole genome shotgun (WGS) entry which is preliminary data.</text>
</comment>
<dbReference type="Proteomes" id="UP000028006">
    <property type="component" value="Unassembled WGS sequence"/>
</dbReference>
<sequence>MREHQIQANLHQKPKTAILFDAENISWQHVEQVLSLASIHGKPILRAYADFSRPETKGWQEPALTHGIRTIHQFSYNSKNSSSDFLMMHDAFKLIHSGKIDTFVIVTNDSDFVTPIQLLRQSGAYVHGMGNHGRAQKLLVQCCNQFSWLGLGDQATDKECSGIPEATVNRILKAYEGMEKSDNGAVSVGQLKVKSNIALSKSAKFSKLLAQTGRFELLENNTLVRLSA</sequence>
<dbReference type="CDD" id="cd11297">
    <property type="entry name" value="PIN_LabA-like_N_1"/>
    <property type="match status" value="1"/>
</dbReference>